<sequence>MSDKNKKDSDKATIKTHSNSGVIGSKQLQSIYNLVGDVRQRMPGDGKENQEVVPRFDASDHPQMKTDDEVISSVMQQIAEINRDKLSDESMIKVLTAVYLDAKAKIAEKSKSEPQPLIDSSREKPVQQSEGPVSGSQNEKVAAGEVVNAGDKSVTPSQSLSIAERKRIQWKKEKGD</sequence>
<feature type="compositionally biased region" description="Basic and acidic residues" evidence="1">
    <location>
        <begin position="163"/>
        <end position="176"/>
    </location>
</feature>
<evidence type="ECO:0000313" key="2">
    <source>
        <dbReference type="EMBL" id="KAA0197652.1"/>
    </source>
</evidence>
<feature type="region of interest" description="Disordered" evidence="1">
    <location>
        <begin position="1"/>
        <end position="21"/>
    </location>
</feature>
<dbReference type="Proteomes" id="UP000728185">
    <property type="component" value="Unassembled WGS sequence"/>
</dbReference>
<feature type="compositionally biased region" description="Basic and acidic residues" evidence="1">
    <location>
        <begin position="1"/>
        <end position="13"/>
    </location>
</feature>
<dbReference type="EMBL" id="LUCM01002236">
    <property type="protein sequence ID" value="KAA0197652.1"/>
    <property type="molecule type" value="Genomic_DNA"/>
</dbReference>
<protein>
    <submittedName>
        <fullName evidence="2">Uncharacterized protein</fullName>
    </submittedName>
</protein>
<accession>A0A8E0VMK6</accession>
<feature type="region of interest" description="Disordered" evidence="1">
    <location>
        <begin position="39"/>
        <end position="64"/>
    </location>
</feature>
<evidence type="ECO:0000256" key="1">
    <source>
        <dbReference type="SAM" id="MobiDB-lite"/>
    </source>
</evidence>
<feature type="region of interest" description="Disordered" evidence="1">
    <location>
        <begin position="108"/>
        <end position="176"/>
    </location>
</feature>
<organism evidence="2 3">
    <name type="scientific">Fasciolopsis buskii</name>
    <dbReference type="NCBI Taxonomy" id="27845"/>
    <lineage>
        <taxon>Eukaryota</taxon>
        <taxon>Metazoa</taxon>
        <taxon>Spiralia</taxon>
        <taxon>Lophotrochozoa</taxon>
        <taxon>Platyhelminthes</taxon>
        <taxon>Trematoda</taxon>
        <taxon>Digenea</taxon>
        <taxon>Plagiorchiida</taxon>
        <taxon>Echinostomata</taxon>
        <taxon>Echinostomatoidea</taxon>
        <taxon>Fasciolidae</taxon>
        <taxon>Fasciolopsis</taxon>
    </lineage>
</organism>
<proteinExistence type="predicted"/>
<feature type="compositionally biased region" description="Polar residues" evidence="1">
    <location>
        <begin position="126"/>
        <end position="139"/>
    </location>
</feature>
<gene>
    <name evidence="2" type="ORF">FBUS_04315</name>
</gene>
<feature type="compositionally biased region" description="Basic and acidic residues" evidence="1">
    <location>
        <begin position="39"/>
        <end position="50"/>
    </location>
</feature>
<reference evidence="2" key="1">
    <citation type="submission" date="2019-05" db="EMBL/GenBank/DDBJ databases">
        <title>Annotation for the trematode Fasciolopsis buski.</title>
        <authorList>
            <person name="Choi Y.-J."/>
        </authorList>
    </citation>
    <scope>NUCLEOTIDE SEQUENCE</scope>
    <source>
        <strain evidence="2">HT</strain>
        <tissue evidence="2">Whole worm</tissue>
    </source>
</reference>
<comment type="caution">
    <text evidence="2">The sequence shown here is derived from an EMBL/GenBank/DDBJ whole genome shotgun (WGS) entry which is preliminary data.</text>
</comment>
<name>A0A8E0VMK6_9TREM</name>
<dbReference type="OrthoDB" id="6266434at2759"/>
<evidence type="ECO:0000313" key="3">
    <source>
        <dbReference type="Proteomes" id="UP000728185"/>
    </source>
</evidence>
<dbReference type="AlphaFoldDB" id="A0A8E0VMK6"/>
<keyword evidence="3" id="KW-1185">Reference proteome</keyword>